<sequence length="441" mass="48176">MKLNLSSLLATLSVLMLTGTNATYAESVAKSKPFSASAADKRYNIAEKGAVGDGKTLNTKTIQSIIDECAQNGGGTMVIPKGVFISGSLFLKPGVNIEIQQDAVLKGSTNINDYEKLNTRIEGHFEPWRAALINGDKVDHLRITGPGTLDGSGEPFYKLFYDTRNAVKGTKNLDVERPRLTLIQNSKDVKISGVKFLNSGFWNLHIYRCQNVTVENCRFVAPSGAVPNRGPSSDGIDVDSSQDITISGCFFSLGDDCIALKGSKGPFAMQDKDSPPVERVLIKDCIFEAGGGIVTFGSEATLVRDVEVKRCITRGPTILRLKLRPDTPQQYENIRMSDITMENGGVVFKVSPWTQYFDLKGQEPPKALVRNIKISNVRGTGGSFGEIWGHERAEIVDIYVKNMDVQLKTTDFKLGNVKDLKFKNVRVNGKKMSAPLAQAAN</sequence>
<keyword evidence="7" id="KW-1185">Reference proteome</keyword>
<evidence type="ECO:0000256" key="5">
    <source>
        <dbReference type="SAM" id="SignalP"/>
    </source>
</evidence>
<name>A0ABW4ZQD5_9SPHI</name>
<dbReference type="PANTHER" id="PTHR31339:SF9">
    <property type="entry name" value="PLASMIN AND FIBRONECTIN-BINDING PROTEIN A"/>
    <property type="match status" value="1"/>
</dbReference>
<evidence type="ECO:0000256" key="1">
    <source>
        <dbReference type="ARBA" id="ARBA00008834"/>
    </source>
</evidence>
<dbReference type="InterPro" id="IPR000743">
    <property type="entry name" value="Glyco_hydro_28"/>
</dbReference>
<dbReference type="InterPro" id="IPR051801">
    <property type="entry name" value="GH28_Enzymes"/>
</dbReference>
<gene>
    <name evidence="6" type="ORF">ACFSJU_15445</name>
</gene>
<evidence type="ECO:0000256" key="2">
    <source>
        <dbReference type="ARBA" id="ARBA00022801"/>
    </source>
</evidence>
<comment type="similarity">
    <text evidence="1 4">Belongs to the glycosyl hydrolase 28 family.</text>
</comment>
<feature type="chain" id="PRO_5045497920" evidence="5">
    <location>
        <begin position="26"/>
        <end position="441"/>
    </location>
</feature>
<dbReference type="Gene3D" id="2.160.20.10">
    <property type="entry name" value="Single-stranded right-handed beta-helix, Pectin lyase-like"/>
    <property type="match status" value="1"/>
</dbReference>
<feature type="signal peptide" evidence="5">
    <location>
        <begin position="1"/>
        <end position="25"/>
    </location>
</feature>
<dbReference type="InterPro" id="IPR011050">
    <property type="entry name" value="Pectin_lyase_fold/virulence"/>
</dbReference>
<evidence type="ECO:0000256" key="4">
    <source>
        <dbReference type="RuleBase" id="RU361169"/>
    </source>
</evidence>
<evidence type="ECO:0000313" key="7">
    <source>
        <dbReference type="Proteomes" id="UP001597387"/>
    </source>
</evidence>
<dbReference type="Pfam" id="PF00295">
    <property type="entry name" value="Glyco_hydro_28"/>
    <property type="match status" value="1"/>
</dbReference>
<dbReference type="GO" id="GO:0016798">
    <property type="term" value="F:hydrolase activity, acting on glycosyl bonds"/>
    <property type="evidence" value="ECO:0007669"/>
    <property type="project" value="UniProtKB-KW"/>
</dbReference>
<dbReference type="EMBL" id="JBHUHZ010000003">
    <property type="protein sequence ID" value="MFD2163801.1"/>
    <property type="molecule type" value="Genomic_DNA"/>
</dbReference>
<comment type="caution">
    <text evidence="6">The sequence shown here is derived from an EMBL/GenBank/DDBJ whole genome shotgun (WGS) entry which is preliminary data.</text>
</comment>
<keyword evidence="5" id="KW-0732">Signal</keyword>
<dbReference type="InterPro" id="IPR006626">
    <property type="entry name" value="PbH1"/>
</dbReference>
<keyword evidence="3 4" id="KW-0326">Glycosidase</keyword>
<proteinExistence type="inferred from homology"/>
<protein>
    <submittedName>
        <fullName evidence="6">Glycoside hydrolase family 28 protein</fullName>
        <ecNumber evidence="6">3.2.1.-</ecNumber>
    </submittedName>
</protein>
<dbReference type="InterPro" id="IPR012334">
    <property type="entry name" value="Pectin_lyas_fold"/>
</dbReference>
<accession>A0ABW4ZQD5</accession>
<keyword evidence="2 4" id="KW-0378">Hydrolase</keyword>
<dbReference type="RefSeq" id="WP_255905093.1">
    <property type="nucleotide sequence ID" value="NZ_JAFMZO010000004.1"/>
</dbReference>
<dbReference type="SUPFAM" id="SSF51126">
    <property type="entry name" value="Pectin lyase-like"/>
    <property type="match status" value="1"/>
</dbReference>
<organism evidence="6 7">
    <name type="scientific">Paradesertivirga mongoliensis</name>
    <dbReference type="NCBI Taxonomy" id="2100740"/>
    <lineage>
        <taxon>Bacteria</taxon>
        <taxon>Pseudomonadati</taxon>
        <taxon>Bacteroidota</taxon>
        <taxon>Sphingobacteriia</taxon>
        <taxon>Sphingobacteriales</taxon>
        <taxon>Sphingobacteriaceae</taxon>
        <taxon>Paradesertivirga</taxon>
    </lineage>
</organism>
<dbReference type="SMART" id="SM00710">
    <property type="entry name" value="PbH1"/>
    <property type="match status" value="5"/>
</dbReference>
<dbReference type="PANTHER" id="PTHR31339">
    <property type="entry name" value="PECTIN LYASE-RELATED"/>
    <property type="match status" value="1"/>
</dbReference>
<evidence type="ECO:0000313" key="6">
    <source>
        <dbReference type="EMBL" id="MFD2163801.1"/>
    </source>
</evidence>
<dbReference type="EC" id="3.2.1.-" evidence="6"/>
<dbReference type="Proteomes" id="UP001597387">
    <property type="component" value="Unassembled WGS sequence"/>
</dbReference>
<reference evidence="7" key="1">
    <citation type="journal article" date="2019" name="Int. J. Syst. Evol. Microbiol.">
        <title>The Global Catalogue of Microorganisms (GCM) 10K type strain sequencing project: providing services to taxonomists for standard genome sequencing and annotation.</title>
        <authorList>
            <consortium name="The Broad Institute Genomics Platform"/>
            <consortium name="The Broad Institute Genome Sequencing Center for Infectious Disease"/>
            <person name="Wu L."/>
            <person name="Ma J."/>
        </authorList>
    </citation>
    <scope>NUCLEOTIDE SEQUENCE [LARGE SCALE GENOMIC DNA]</scope>
    <source>
        <strain evidence="7">KCTC 42217</strain>
    </source>
</reference>
<evidence type="ECO:0000256" key="3">
    <source>
        <dbReference type="ARBA" id="ARBA00023295"/>
    </source>
</evidence>